<evidence type="ECO:0000313" key="3">
    <source>
        <dbReference type="Proteomes" id="UP000612585"/>
    </source>
</evidence>
<sequence>MCRPDHTAHIRAELARSAMYFASGLVVAAAAGATLLIGQVTDLSADRDG</sequence>
<dbReference type="Proteomes" id="UP000612585">
    <property type="component" value="Unassembled WGS sequence"/>
</dbReference>
<comment type="caution">
    <text evidence="2">The sequence shown here is derived from an EMBL/GenBank/DDBJ whole genome shotgun (WGS) entry which is preliminary data.</text>
</comment>
<accession>A0A8J3ZI07</accession>
<keyword evidence="1" id="KW-0812">Transmembrane</keyword>
<gene>
    <name evidence="2" type="ORF">Vau01_120950</name>
</gene>
<proteinExistence type="predicted"/>
<feature type="transmembrane region" description="Helical" evidence="1">
    <location>
        <begin position="20"/>
        <end position="40"/>
    </location>
</feature>
<protein>
    <submittedName>
        <fullName evidence="2">Uncharacterized protein</fullName>
    </submittedName>
</protein>
<dbReference type="EMBL" id="BOPG01000121">
    <property type="protein sequence ID" value="GIJ64579.1"/>
    <property type="molecule type" value="Genomic_DNA"/>
</dbReference>
<evidence type="ECO:0000313" key="2">
    <source>
        <dbReference type="EMBL" id="GIJ64579.1"/>
    </source>
</evidence>
<keyword evidence="3" id="KW-1185">Reference proteome</keyword>
<dbReference type="AlphaFoldDB" id="A0A8J3ZI07"/>
<name>A0A8J3ZI07_9ACTN</name>
<keyword evidence="1" id="KW-1133">Transmembrane helix</keyword>
<keyword evidence="1" id="KW-0472">Membrane</keyword>
<organism evidence="2 3">
    <name type="scientific">Virgisporangium aurantiacum</name>
    <dbReference type="NCBI Taxonomy" id="175570"/>
    <lineage>
        <taxon>Bacteria</taxon>
        <taxon>Bacillati</taxon>
        <taxon>Actinomycetota</taxon>
        <taxon>Actinomycetes</taxon>
        <taxon>Micromonosporales</taxon>
        <taxon>Micromonosporaceae</taxon>
        <taxon>Virgisporangium</taxon>
    </lineage>
</organism>
<evidence type="ECO:0000256" key="1">
    <source>
        <dbReference type="SAM" id="Phobius"/>
    </source>
</evidence>
<reference evidence="2" key="1">
    <citation type="submission" date="2021-01" db="EMBL/GenBank/DDBJ databases">
        <title>Whole genome shotgun sequence of Virgisporangium aurantiacum NBRC 16421.</title>
        <authorList>
            <person name="Komaki H."/>
            <person name="Tamura T."/>
        </authorList>
    </citation>
    <scope>NUCLEOTIDE SEQUENCE</scope>
    <source>
        <strain evidence="2">NBRC 16421</strain>
    </source>
</reference>